<feature type="binding site" evidence="3">
    <location>
        <position position="95"/>
    </location>
    <ligand>
        <name>Zn(2+)</name>
        <dbReference type="ChEBI" id="CHEBI:29105"/>
        <label>1</label>
    </ligand>
</feature>
<dbReference type="Proteomes" id="UP000564644">
    <property type="component" value="Unassembled WGS sequence"/>
</dbReference>
<feature type="binding site" evidence="4">
    <location>
        <position position="278"/>
    </location>
    <ligand>
        <name>allantoate</name>
        <dbReference type="ChEBI" id="CHEBI:17536"/>
    </ligand>
</feature>
<evidence type="ECO:0000256" key="2">
    <source>
        <dbReference type="ARBA" id="ARBA00022801"/>
    </source>
</evidence>
<organism evidence="6 7">
    <name type="scientific">Cohnella zeiphila</name>
    <dbReference type="NCBI Taxonomy" id="2761120"/>
    <lineage>
        <taxon>Bacteria</taxon>
        <taxon>Bacillati</taxon>
        <taxon>Bacillota</taxon>
        <taxon>Bacilli</taxon>
        <taxon>Bacillales</taxon>
        <taxon>Paenibacillaceae</taxon>
        <taxon>Cohnella</taxon>
    </lineage>
</organism>
<feature type="binding site" evidence="3">
    <location>
        <position position="193"/>
    </location>
    <ligand>
        <name>Zn(2+)</name>
        <dbReference type="ChEBI" id="CHEBI:29105"/>
        <label>1</label>
    </ligand>
</feature>
<dbReference type="InterPro" id="IPR002933">
    <property type="entry name" value="Peptidase_M20"/>
</dbReference>
<dbReference type="Pfam" id="PF01546">
    <property type="entry name" value="Peptidase_M20"/>
    <property type="match status" value="1"/>
</dbReference>
<dbReference type="PIRSF" id="PIRSF001235">
    <property type="entry name" value="Amidase_carbamoylase"/>
    <property type="match status" value="1"/>
</dbReference>
<feature type="binding site" evidence="4">
    <location>
        <position position="291"/>
    </location>
    <ligand>
        <name>allantoate</name>
        <dbReference type="ChEBI" id="CHEBI:17536"/>
    </ligand>
</feature>
<dbReference type="InterPro" id="IPR011650">
    <property type="entry name" value="Peptidase_M20_dimer"/>
</dbReference>
<comment type="similarity">
    <text evidence="1">Belongs to the peptidase M20 family.</text>
</comment>
<keyword evidence="3" id="KW-0862">Zinc</keyword>
<keyword evidence="3" id="KW-0479">Metal-binding</keyword>
<reference evidence="6 7" key="1">
    <citation type="submission" date="2020-08" db="EMBL/GenBank/DDBJ databases">
        <title>Cohnella phylogeny.</title>
        <authorList>
            <person name="Dunlap C."/>
        </authorList>
    </citation>
    <scope>NUCLEOTIDE SEQUENCE [LARGE SCALE GENOMIC DNA]</scope>
    <source>
        <strain evidence="6 7">CBP 2801</strain>
    </source>
</reference>
<gene>
    <name evidence="6" type="ORF">H7C18_13950</name>
</gene>
<keyword evidence="2 6" id="KW-0378">Hydrolase</keyword>
<comment type="cofactor">
    <cofactor evidence="3">
        <name>Zn(2+)</name>
        <dbReference type="ChEBI" id="CHEBI:29105"/>
    </cofactor>
    <text evidence="3">Binds 2 Zn(2+) ions per subunit.</text>
</comment>
<feature type="domain" description="Peptidase M20 dimerisation" evidence="5">
    <location>
        <begin position="215"/>
        <end position="312"/>
    </location>
</feature>
<evidence type="ECO:0000256" key="1">
    <source>
        <dbReference type="ARBA" id="ARBA00006153"/>
    </source>
</evidence>
<evidence type="ECO:0000256" key="4">
    <source>
        <dbReference type="PIRSR" id="PIRSR001235-2"/>
    </source>
</evidence>
<dbReference type="InterPro" id="IPR036264">
    <property type="entry name" value="Bact_exopeptidase_dim_dom"/>
</dbReference>
<dbReference type="CDD" id="cd03884">
    <property type="entry name" value="M20_bAS"/>
    <property type="match status" value="1"/>
</dbReference>
<dbReference type="AlphaFoldDB" id="A0A7X0SL47"/>
<feature type="binding site" evidence="3">
    <location>
        <position position="385"/>
    </location>
    <ligand>
        <name>Zn(2+)</name>
        <dbReference type="ChEBI" id="CHEBI:29105"/>
        <label>2</label>
    </ligand>
</feature>
<evidence type="ECO:0000313" key="7">
    <source>
        <dbReference type="Proteomes" id="UP000564644"/>
    </source>
</evidence>
<dbReference type="NCBIfam" id="TIGR01879">
    <property type="entry name" value="hydantase"/>
    <property type="match status" value="1"/>
</dbReference>
<dbReference type="PANTHER" id="PTHR32494:SF5">
    <property type="entry name" value="ALLANTOATE AMIDOHYDROLASE"/>
    <property type="match status" value="1"/>
</dbReference>
<dbReference type="GO" id="GO:0016813">
    <property type="term" value="F:hydrolase activity, acting on carbon-nitrogen (but not peptide) bonds, in linear amidines"/>
    <property type="evidence" value="ECO:0007669"/>
    <property type="project" value="InterPro"/>
</dbReference>
<protein>
    <submittedName>
        <fullName evidence="6">Zn-dependent hydrolase</fullName>
    </submittedName>
</protein>
<dbReference type="Gene3D" id="3.40.630.10">
    <property type="entry name" value="Zn peptidases"/>
    <property type="match status" value="1"/>
</dbReference>
<evidence type="ECO:0000256" key="3">
    <source>
        <dbReference type="PIRSR" id="PIRSR001235-1"/>
    </source>
</evidence>
<dbReference type="RefSeq" id="WP_185129685.1">
    <property type="nucleotide sequence ID" value="NZ_JACJVO010000016.1"/>
</dbReference>
<feature type="binding site" evidence="3">
    <location>
        <position position="84"/>
    </location>
    <ligand>
        <name>Zn(2+)</name>
        <dbReference type="ChEBI" id="CHEBI:29105"/>
        <label>1</label>
    </ligand>
</feature>
<comment type="caution">
    <text evidence="6">The sequence shown here is derived from an EMBL/GenBank/DDBJ whole genome shotgun (WGS) entry which is preliminary data.</text>
</comment>
<keyword evidence="7" id="KW-1185">Reference proteome</keyword>
<dbReference type="NCBIfam" id="NF006771">
    <property type="entry name" value="PRK09290.1-5"/>
    <property type="match status" value="1"/>
</dbReference>
<dbReference type="InterPro" id="IPR010158">
    <property type="entry name" value="Amidase_Cbmase"/>
</dbReference>
<dbReference type="Gene3D" id="3.30.70.360">
    <property type="match status" value="1"/>
</dbReference>
<evidence type="ECO:0000259" key="5">
    <source>
        <dbReference type="Pfam" id="PF07687"/>
    </source>
</evidence>
<proteinExistence type="inferred from homology"/>
<accession>A0A7X0SL47</accession>
<sequence>MDGLSKETFAELLPLLDRLASFGADAAGGVTRLLYTPSWLEAQTFLAGRMRAAGLETRFDRAGNLYGRLEGSLPGAPAVLTGSHIDTVRCGGRYDGAYGIAAGLLALEGLKRAYGTPLRTLEVVSLCEEEGSRFPLAYWGSGNIAGVYRLEEDGGVADPAGVPLAKAMASAGFGRPEQPDCRRSDLGAYVELHIEQGVVLERTGRRIGLVETIVGQKRLALTVTGASGHAGTTPMGMRADALAGVAEMIAALEASALAAGEPLVATVGRLKTKPNTPNVIPGEARFTLDVRHDRSAELNRFCEETLARFAEIAARRGLALEVRSWLDTEPAPMHAGLTGLLENVCRGMNLPTRRMASGAGHDAQLFAPLCPSAMLFVPSRNGVSHSPEEYTAPEHLAEGAAALGACLYELAYREEWPL</sequence>
<dbReference type="GO" id="GO:0046872">
    <property type="term" value="F:metal ion binding"/>
    <property type="evidence" value="ECO:0007669"/>
    <property type="project" value="UniProtKB-KW"/>
</dbReference>
<evidence type="ECO:0000313" key="6">
    <source>
        <dbReference type="EMBL" id="MBB6732020.1"/>
    </source>
</evidence>
<dbReference type="SUPFAM" id="SSF53187">
    <property type="entry name" value="Zn-dependent exopeptidases"/>
    <property type="match status" value="1"/>
</dbReference>
<feature type="binding site" evidence="4">
    <location>
        <position position="218"/>
    </location>
    <ligand>
        <name>allantoate</name>
        <dbReference type="ChEBI" id="CHEBI:17536"/>
    </ligand>
</feature>
<name>A0A7X0SL47_9BACL</name>
<feature type="binding site" evidence="3">
    <location>
        <position position="130"/>
    </location>
    <ligand>
        <name>Zn(2+)</name>
        <dbReference type="ChEBI" id="CHEBI:29105"/>
        <label>2</label>
    </ligand>
</feature>
<dbReference type="EMBL" id="JACJVO010000016">
    <property type="protein sequence ID" value="MBB6732020.1"/>
    <property type="molecule type" value="Genomic_DNA"/>
</dbReference>
<dbReference type="Pfam" id="PF07687">
    <property type="entry name" value="M20_dimer"/>
    <property type="match status" value="1"/>
</dbReference>
<feature type="binding site" evidence="3">
    <location>
        <position position="95"/>
    </location>
    <ligand>
        <name>Zn(2+)</name>
        <dbReference type="ChEBI" id="CHEBI:29105"/>
        <label>2</label>
    </ligand>
</feature>
<dbReference type="PANTHER" id="PTHR32494">
    <property type="entry name" value="ALLANTOATE DEIMINASE-RELATED"/>
    <property type="match status" value="1"/>
</dbReference>
<dbReference type="SUPFAM" id="SSF55031">
    <property type="entry name" value="Bacterial exopeptidase dimerisation domain"/>
    <property type="match status" value="1"/>
</dbReference>